<name>A0A1B9GW56_9TREE</name>
<keyword evidence="3" id="KW-1185">Reference proteome</keyword>
<sequence>MSYLFALVITLTLFRGAYAALSLGCYRQEARHGQISIHPDQPDPDCIKFCQQYFPNRSYAYWWQEYEMAEGYVSHCWCTNHMPEGQFATPQDGNCATNAPVDIVTPISVYLIRPIDGWTDFTRQYLDLDVLEPVTYFRTVPDCLAYCHSHRYATWWYDLFYEPEHSDEVSCRCFHAIHWSNSDGGVFRDPVWIYRRLLY</sequence>
<evidence type="ECO:0008006" key="4">
    <source>
        <dbReference type="Google" id="ProtNLM"/>
    </source>
</evidence>
<dbReference type="EMBL" id="KI669499">
    <property type="protein sequence ID" value="OCF35263.1"/>
    <property type="molecule type" value="Genomic_DNA"/>
</dbReference>
<evidence type="ECO:0000313" key="3">
    <source>
        <dbReference type="Proteomes" id="UP000092666"/>
    </source>
</evidence>
<dbReference type="AlphaFoldDB" id="A0A1B9GW56"/>
<accession>A0A1B9GW56</accession>
<proteinExistence type="predicted"/>
<protein>
    <recommendedName>
        <fullName evidence="4">Apple domain-containing protein</fullName>
    </recommendedName>
</protein>
<organism evidence="2 3">
    <name type="scientific">Kwoniella heveanensis BCC8398</name>
    <dbReference type="NCBI Taxonomy" id="1296120"/>
    <lineage>
        <taxon>Eukaryota</taxon>
        <taxon>Fungi</taxon>
        <taxon>Dikarya</taxon>
        <taxon>Basidiomycota</taxon>
        <taxon>Agaricomycotina</taxon>
        <taxon>Tremellomycetes</taxon>
        <taxon>Tremellales</taxon>
        <taxon>Cryptococcaceae</taxon>
        <taxon>Kwoniella</taxon>
    </lineage>
</organism>
<keyword evidence="1" id="KW-0732">Signal</keyword>
<evidence type="ECO:0000313" key="2">
    <source>
        <dbReference type="EMBL" id="OCF35263.1"/>
    </source>
</evidence>
<evidence type="ECO:0000256" key="1">
    <source>
        <dbReference type="SAM" id="SignalP"/>
    </source>
</evidence>
<reference evidence="2 3" key="1">
    <citation type="submission" date="2013-07" db="EMBL/GenBank/DDBJ databases">
        <title>The Genome Sequence of Cryptococcus heveanensis BCC8398.</title>
        <authorList>
            <consortium name="The Broad Institute Genome Sequencing Platform"/>
            <person name="Cuomo C."/>
            <person name="Litvintseva A."/>
            <person name="Chen Y."/>
            <person name="Heitman J."/>
            <person name="Sun S."/>
            <person name="Springer D."/>
            <person name="Dromer F."/>
            <person name="Young S.K."/>
            <person name="Zeng Q."/>
            <person name="Gargeya S."/>
            <person name="Fitzgerald M."/>
            <person name="Abouelleil A."/>
            <person name="Alvarado L."/>
            <person name="Berlin A.M."/>
            <person name="Chapman S.B."/>
            <person name="Dewar J."/>
            <person name="Goldberg J."/>
            <person name="Griggs A."/>
            <person name="Gujja S."/>
            <person name="Hansen M."/>
            <person name="Howarth C."/>
            <person name="Imamovic A."/>
            <person name="Larimer J."/>
            <person name="McCowan C."/>
            <person name="Murphy C."/>
            <person name="Pearson M."/>
            <person name="Priest M."/>
            <person name="Roberts A."/>
            <person name="Saif S."/>
            <person name="Shea T."/>
            <person name="Sykes S."/>
            <person name="Wortman J."/>
            <person name="Nusbaum C."/>
            <person name="Birren B."/>
        </authorList>
    </citation>
    <scope>NUCLEOTIDE SEQUENCE [LARGE SCALE GENOMIC DNA]</scope>
    <source>
        <strain evidence="2 3">BCC8398</strain>
    </source>
</reference>
<feature type="chain" id="PRO_5008627390" description="Apple domain-containing protein" evidence="1">
    <location>
        <begin position="20"/>
        <end position="199"/>
    </location>
</feature>
<dbReference type="Proteomes" id="UP000092666">
    <property type="component" value="Unassembled WGS sequence"/>
</dbReference>
<gene>
    <name evidence="2" type="ORF">I316_02809</name>
</gene>
<feature type="signal peptide" evidence="1">
    <location>
        <begin position="1"/>
        <end position="19"/>
    </location>
</feature>
<reference evidence="3" key="2">
    <citation type="submission" date="2013-12" db="EMBL/GenBank/DDBJ databases">
        <title>Evolution of pathogenesis and genome organization in the Tremellales.</title>
        <authorList>
            <person name="Cuomo C."/>
            <person name="Litvintseva A."/>
            <person name="Heitman J."/>
            <person name="Chen Y."/>
            <person name="Sun S."/>
            <person name="Springer D."/>
            <person name="Dromer F."/>
            <person name="Young S."/>
            <person name="Zeng Q."/>
            <person name="Chapman S."/>
            <person name="Gujja S."/>
            <person name="Saif S."/>
            <person name="Birren B."/>
        </authorList>
    </citation>
    <scope>NUCLEOTIDE SEQUENCE [LARGE SCALE GENOMIC DNA]</scope>
    <source>
        <strain evidence="3">BCC8398</strain>
    </source>
</reference>